<dbReference type="RefSeq" id="WP_282862131.1">
    <property type="nucleotide sequence ID" value="NZ_CP118848.1"/>
</dbReference>
<keyword evidence="5 6" id="KW-0472">Membrane</keyword>
<proteinExistence type="predicted"/>
<evidence type="ECO:0000313" key="7">
    <source>
        <dbReference type="EMBL" id="WHI59874.1"/>
    </source>
</evidence>
<dbReference type="Proteomes" id="UP001223261">
    <property type="component" value="Chromosome"/>
</dbReference>
<dbReference type="Pfam" id="PF09678">
    <property type="entry name" value="Caa3_CtaG"/>
    <property type="match status" value="1"/>
</dbReference>
<dbReference type="EMBL" id="CP118848">
    <property type="protein sequence ID" value="WHI59874.1"/>
    <property type="molecule type" value="Genomic_DNA"/>
</dbReference>
<evidence type="ECO:0000256" key="2">
    <source>
        <dbReference type="ARBA" id="ARBA00022475"/>
    </source>
</evidence>
<gene>
    <name evidence="7" type="ORF">PYH69_14415</name>
</gene>
<dbReference type="InterPro" id="IPR019108">
    <property type="entry name" value="Caa3_assmbl_CtaG-rel"/>
</dbReference>
<dbReference type="AlphaFoldDB" id="A0AAX3W3W7"/>
<evidence type="ECO:0000256" key="1">
    <source>
        <dbReference type="ARBA" id="ARBA00004651"/>
    </source>
</evidence>
<organism evidence="7 8">
    <name type="scientific">Mammaliicoccus lentus</name>
    <name type="common">Staphylococcus lentus</name>
    <dbReference type="NCBI Taxonomy" id="42858"/>
    <lineage>
        <taxon>Bacteria</taxon>
        <taxon>Bacillati</taxon>
        <taxon>Bacillota</taxon>
        <taxon>Bacilli</taxon>
        <taxon>Bacillales</taxon>
        <taxon>Staphylococcaceae</taxon>
        <taxon>Mammaliicoccus</taxon>
    </lineage>
</organism>
<feature type="transmembrane region" description="Helical" evidence="6">
    <location>
        <begin position="6"/>
        <end position="25"/>
    </location>
</feature>
<feature type="transmembrane region" description="Helical" evidence="6">
    <location>
        <begin position="111"/>
        <end position="130"/>
    </location>
</feature>
<feature type="transmembrane region" description="Helical" evidence="6">
    <location>
        <begin position="69"/>
        <end position="90"/>
    </location>
</feature>
<comment type="subcellular location">
    <subcellularLocation>
        <location evidence="1">Cell membrane</location>
        <topology evidence="1">Multi-pass membrane protein</topology>
    </subcellularLocation>
</comment>
<sequence>MIILNSLPIVSIALALIGSYIGMALKERSWPFYRTCLWVIGVCSGSIVMIEPMASLMHHHFVNHMYGHILLGMLAPLLMVLAAPITLLLKSLPTKCARKLTSFMNTGYVKFIMHPITALVLNTGGLWLLYRTDLFMYMHHSALIYYLVHIHIFLAGYLFTSIMLYIDPVRNPYSFRYRAIVMMISVTLHQILSKSFYPYPPSGVETSQAEKGAMVMYYGGDVIELFIIFLMCLKWYKSVRPKRINQYNKQSSKRLNV</sequence>
<evidence type="ECO:0000313" key="8">
    <source>
        <dbReference type="Proteomes" id="UP001223261"/>
    </source>
</evidence>
<accession>A0AAX3W3W7</accession>
<evidence type="ECO:0000256" key="3">
    <source>
        <dbReference type="ARBA" id="ARBA00022692"/>
    </source>
</evidence>
<feature type="transmembrane region" description="Helical" evidence="6">
    <location>
        <begin position="37"/>
        <end position="57"/>
    </location>
</feature>
<reference evidence="7" key="1">
    <citation type="journal article" date="2023" name="Antibiotics">
        <title>Prevalence and Molecular Characterization of Methicillin-Resistant Staphylococci (MRS) and Mammaliicocci (MRM) in Dromedary Camels from Algeria: First Detection of SCCmec-mecC Hybrid in Methicillin-Resistant Mammaliicoccus lentus.</title>
        <authorList>
            <person name="Belhout C."/>
            <person name="Boyen F."/>
            <person name="Vereecke N."/>
            <person name="Theuns S."/>
            <person name="Taibi N."/>
            <person name="Stegger M."/>
            <person name="de la Fe-Rodriguez P.Y."/>
            <person name="Bouayad L."/>
            <person name="Elgroud R."/>
            <person name="Butaye P."/>
        </authorList>
    </citation>
    <scope>NUCLEOTIDE SEQUENCE</scope>
    <source>
        <strain evidence="7">7048</strain>
    </source>
</reference>
<dbReference type="GO" id="GO:0005886">
    <property type="term" value="C:plasma membrane"/>
    <property type="evidence" value="ECO:0007669"/>
    <property type="project" value="UniProtKB-SubCell"/>
</dbReference>
<keyword evidence="3 6" id="KW-0812">Transmembrane</keyword>
<keyword evidence="4 6" id="KW-1133">Transmembrane helix</keyword>
<evidence type="ECO:0000256" key="5">
    <source>
        <dbReference type="ARBA" id="ARBA00023136"/>
    </source>
</evidence>
<evidence type="ECO:0000256" key="6">
    <source>
        <dbReference type="SAM" id="Phobius"/>
    </source>
</evidence>
<keyword evidence="2" id="KW-1003">Cell membrane</keyword>
<evidence type="ECO:0000256" key="4">
    <source>
        <dbReference type="ARBA" id="ARBA00022989"/>
    </source>
</evidence>
<feature type="transmembrane region" description="Helical" evidence="6">
    <location>
        <begin position="142"/>
        <end position="165"/>
    </location>
</feature>
<feature type="transmembrane region" description="Helical" evidence="6">
    <location>
        <begin position="217"/>
        <end position="236"/>
    </location>
</feature>
<protein>
    <submittedName>
        <fullName evidence="7">Cytochrome c oxidase assembly protein</fullName>
    </submittedName>
</protein>
<name>A0AAX3W3W7_MAMLE</name>